<protein>
    <recommendedName>
        <fullName evidence="3">Vegetative incompatibility protein HET-E-1</fullName>
    </recommendedName>
</protein>
<gene>
    <name evidence="1" type="ORF">QBC35DRAFT_130291</name>
</gene>
<evidence type="ECO:0008006" key="3">
    <source>
        <dbReference type="Google" id="ProtNLM"/>
    </source>
</evidence>
<sequence length="403" mass="45739">MYSLFAQVLGGIVLLLEPLSITSLSELLHLRKSTLERLLKQLHSVVDVPENEYAPLGVVHHSFRDFLLTEKRSSRLPFRVDQTIVHRILLDNCLDLMSQELHQDMCNLELPGILVTEIPRAKIEENVPSHLQYACRYWVDHLYSMGRAQRYEAGLRDGGRIHEFLNDFFIFWLEAMSLTGKIASLTTMIDRLRSFVEKQDNPLFSSLLHDARRFTLSGAGIIGKAPLQIYCSTLIFSPHTSIVRHRFSHLIPSWIIEVPEVEEAWSRQLFTLEAKFIDCIAISPLGDLIATVSRSFDGIVLWDAMSGTKKLVFKGFCTTTFAFSPDGRLIASGDHWSGNLHVHEFAKGSSVQLSCPDTVTDLEGIPCLTFSPKNSDVVAFISRGSMYRSGEQRFLRIWSVQRK</sequence>
<dbReference type="EMBL" id="MU864579">
    <property type="protein sequence ID" value="KAK4183080.1"/>
    <property type="molecule type" value="Genomic_DNA"/>
</dbReference>
<keyword evidence="2" id="KW-1185">Reference proteome</keyword>
<proteinExistence type="predicted"/>
<reference evidence="1" key="2">
    <citation type="submission" date="2023-05" db="EMBL/GenBank/DDBJ databases">
        <authorList>
            <consortium name="Lawrence Berkeley National Laboratory"/>
            <person name="Steindorff A."/>
            <person name="Hensen N."/>
            <person name="Bonometti L."/>
            <person name="Westerberg I."/>
            <person name="Brannstrom I.O."/>
            <person name="Guillou S."/>
            <person name="Cros-Aarteil S."/>
            <person name="Calhoun S."/>
            <person name="Haridas S."/>
            <person name="Kuo A."/>
            <person name="Mondo S."/>
            <person name="Pangilinan J."/>
            <person name="Riley R."/>
            <person name="Labutti K."/>
            <person name="Andreopoulos B."/>
            <person name="Lipzen A."/>
            <person name="Chen C."/>
            <person name="Yanf M."/>
            <person name="Daum C."/>
            <person name="Ng V."/>
            <person name="Clum A."/>
            <person name="Ohm R."/>
            <person name="Martin F."/>
            <person name="Silar P."/>
            <person name="Natvig D."/>
            <person name="Lalanne C."/>
            <person name="Gautier V."/>
            <person name="Ament-Velasquez S.L."/>
            <person name="Kruys A."/>
            <person name="Hutchinson M.I."/>
            <person name="Powell A.J."/>
            <person name="Barry K."/>
            <person name="Miller A.N."/>
            <person name="Grigoriev I.V."/>
            <person name="Debuchy R."/>
            <person name="Gladieux P."/>
            <person name="Thoren M.H."/>
            <person name="Johannesson H."/>
        </authorList>
    </citation>
    <scope>NUCLEOTIDE SEQUENCE</scope>
    <source>
        <strain evidence="1">PSN309</strain>
    </source>
</reference>
<comment type="caution">
    <text evidence="1">The sequence shown here is derived from an EMBL/GenBank/DDBJ whole genome shotgun (WGS) entry which is preliminary data.</text>
</comment>
<dbReference type="SUPFAM" id="SSF82171">
    <property type="entry name" value="DPP6 N-terminal domain-like"/>
    <property type="match status" value="1"/>
</dbReference>
<organism evidence="1 2">
    <name type="scientific">Podospora australis</name>
    <dbReference type="NCBI Taxonomy" id="1536484"/>
    <lineage>
        <taxon>Eukaryota</taxon>
        <taxon>Fungi</taxon>
        <taxon>Dikarya</taxon>
        <taxon>Ascomycota</taxon>
        <taxon>Pezizomycotina</taxon>
        <taxon>Sordariomycetes</taxon>
        <taxon>Sordariomycetidae</taxon>
        <taxon>Sordariales</taxon>
        <taxon>Podosporaceae</taxon>
        <taxon>Podospora</taxon>
    </lineage>
</organism>
<dbReference type="Proteomes" id="UP001302126">
    <property type="component" value="Unassembled WGS sequence"/>
</dbReference>
<evidence type="ECO:0000313" key="1">
    <source>
        <dbReference type="EMBL" id="KAK4183080.1"/>
    </source>
</evidence>
<reference evidence="1" key="1">
    <citation type="journal article" date="2023" name="Mol. Phylogenet. Evol.">
        <title>Genome-scale phylogeny and comparative genomics of the fungal order Sordariales.</title>
        <authorList>
            <person name="Hensen N."/>
            <person name="Bonometti L."/>
            <person name="Westerberg I."/>
            <person name="Brannstrom I.O."/>
            <person name="Guillou S."/>
            <person name="Cros-Aarteil S."/>
            <person name="Calhoun S."/>
            <person name="Haridas S."/>
            <person name="Kuo A."/>
            <person name="Mondo S."/>
            <person name="Pangilinan J."/>
            <person name="Riley R."/>
            <person name="LaButti K."/>
            <person name="Andreopoulos B."/>
            <person name="Lipzen A."/>
            <person name="Chen C."/>
            <person name="Yan M."/>
            <person name="Daum C."/>
            <person name="Ng V."/>
            <person name="Clum A."/>
            <person name="Steindorff A."/>
            <person name="Ohm R.A."/>
            <person name="Martin F."/>
            <person name="Silar P."/>
            <person name="Natvig D.O."/>
            <person name="Lalanne C."/>
            <person name="Gautier V."/>
            <person name="Ament-Velasquez S.L."/>
            <person name="Kruys A."/>
            <person name="Hutchinson M.I."/>
            <person name="Powell A.J."/>
            <person name="Barry K."/>
            <person name="Miller A.N."/>
            <person name="Grigoriev I.V."/>
            <person name="Debuchy R."/>
            <person name="Gladieux P."/>
            <person name="Hiltunen Thoren M."/>
            <person name="Johannesson H."/>
        </authorList>
    </citation>
    <scope>NUCLEOTIDE SEQUENCE</scope>
    <source>
        <strain evidence="1">PSN309</strain>
    </source>
</reference>
<evidence type="ECO:0000313" key="2">
    <source>
        <dbReference type="Proteomes" id="UP001302126"/>
    </source>
</evidence>
<dbReference type="InterPro" id="IPR001680">
    <property type="entry name" value="WD40_rpt"/>
</dbReference>
<dbReference type="AlphaFoldDB" id="A0AAN6WKL7"/>
<accession>A0AAN6WKL7</accession>
<dbReference type="Gene3D" id="2.130.10.10">
    <property type="entry name" value="YVTN repeat-like/Quinoprotein amine dehydrogenase"/>
    <property type="match status" value="1"/>
</dbReference>
<name>A0AAN6WKL7_9PEZI</name>
<dbReference type="Pfam" id="PF00400">
    <property type="entry name" value="WD40"/>
    <property type="match status" value="1"/>
</dbReference>
<dbReference type="InterPro" id="IPR015943">
    <property type="entry name" value="WD40/YVTN_repeat-like_dom_sf"/>
</dbReference>